<accession>A0A6A5XBE3</accession>
<protein>
    <recommendedName>
        <fullName evidence="3">F-box domain-containing protein</fullName>
    </recommendedName>
</protein>
<sequence length="322" mass="36752">MSTAQHYSPLLDLPLEIREQILFEALSCSSSSPKSNPSILPFDRPVLQIFTDNLTTNPSKSTTPNTHNFKALPQKTTTVPTLLTTNRQIHAEASAIIWSKFAIHITGHNSYPDHSSWLSYWHCRQPTVPPTVRHLQIRWTEVVEWDVDSRQDNRKIVDKKKLHSTVAQVRNFPGLLSVRVQVHFLGTLKTPSNAAKRASVRRLAALVYAIRGLNVRVDVFLEPNGEAPWGREVVRLCQDEVRQRVRTTGLLEEAVVESSKRETKGEGLVWSFLGHLSTAQDEEWKRDMMGLWDSNSDEERHRTDTRRVTETKQSITPKLILI</sequence>
<dbReference type="EMBL" id="ML978077">
    <property type="protein sequence ID" value="KAF2010166.1"/>
    <property type="molecule type" value="Genomic_DNA"/>
</dbReference>
<evidence type="ECO:0000313" key="1">
    <source>
        <dbReference type="EMBL" id="KAF2010166.1"/>
    </source>
</evidence>
<name>A0A6A5XBE3_9PLEO</name>
<evidence type="ECO:0008006" key="3">
    <source>
        <dbReference type="Google" id="ProtNLM"/>
    </source>
</evidence>
<dbReference type="AlphaFoldDB" id="A0A6A5XBE3"/>
<dbReference type="PANTHER" id="PTHR38790">
    <property type="entry name" value="2EXR DOMAIN-CONTAINING PROTEIN-RELATED"/>
    <property type="match status" value="1"/>
</dbReference>
<dbReference type="PANTHER" id="PTHR38790:SF4">
    <property type="entry name" value="2EXR DOMAIN-CONTAINING PROTEIN"/>
    <property type="match status" value="1"/>
</dbReference>
<reference evidence="1" key="1">
    <citation type="journal article" date="2020" name="Stud. Mycol.">
        <title>101 Dothideomycetes genomes: a test case for predicting lifestyles and emergence of pathogens.</title>
        <authorList>
            <person name="Haridas S."/>
            <person name="Albert R."/>
            <person name="Binder M."/>
            <person name="Bloem J."/>
            <person name="Labutti K."/>
            <person name="Salamov A."/>
            <person name="Andreopoulos B."/>
            <person name="Baker S."/>
            <person name="Barry K."/>
            <person name="Bills G."/>
            <person name="Bluhm B."/>
            <person name="Cannon C."/>
            <person name="Castanera R."/>
            <person name="Culley D."/>
            <person name="Daum C."/>
            <person name="Ezra D."/>
            <person name="Gonzalez J."/>
            <person name="Henrissat B."/>
            <person name="Kuo A."/>
            <person name="Liang C."/>
            <person name="Lipzen A."/>
            <person name="Lutzoni F."/>
            <person name="Magnuson J."/>
            <person name="Mondo S."/>
            <person name="Nolan M."/>
            <person name="Ohm R."/>
            <person name="Pangilinan J."/>
            <person name="Park H.-J."/>
            <person name="Ramirez L."/>
            <person name="Alfaro M."/>
            <person name="Sun H."/>
            <person name="Tritt A."/>
            <person name="Yoshinaga Y."/>
            <person name="Zwiers L.-H."/>
            <person name="Turgeon B."/>
            <person name="Goodwin S."/>
            <person name="Spatafora J."/>
            <person name="Crous P."/>
            <person name="Grigoriev I."/>
        </authorList>
    </citation>
    <scope>NUCLEOTIDE SEQUENCE</scope>
    <source>
        <strain evidence="1">CBS 175.79</strain>
    </source>
</reference>
<keyword evidence="2" id="KW-1185">Reference proteome</keyword>
<proteinExistence type="predicted"/>
<organism evidence="1 2">
    <name type="scientific">Aaosphaeria arxii CBS 175.79</name>
    <dbReference type="NCBI Taxonomy" id="1450172"/>
    <lineage>
        <taxon>Eukaryota</taxon>
        <taxon>Fungi</taxon>
        <taxon>Dikarya</taxon>
        <taxon>Ascomycota</taxon>
        <taxon>Pezizomycotina</taxon>
        <taxon>Dothideomycetes</taxon>
        <taxon>Pleosporomycetidae</taxon>
        <taxon>Pleosporales</taxon>
        <taxon>Pleosporales incertae sedis</taxon>
        <taxon>Aaosphaeria</taxon>
    </lineage>
</organism>
<evidence type="ECO:0000313" key="2">
    <source>
        <dbReference type="Proteomes" id="UP000799778"/>
    </source>
</evidence>
<dbReference type="RefSeq" id="XP_033378505.1">
    <property type="nucleotide sequence ID" value="XM_033534572.1"/>
</dbReference>
<dbReference type="GeneID" id="54291969"/>
<dbReference type="OrthoDB" id="3796812at2759"/>
<dbReference type="Proteomes" id="UP000799778">
    <property type="component" value="Unassembled WGS sequence"/>
</dbReference>
<gene>
    <name evidence="1" type="ORF">BU24DRAFT_72723</name>
</gene>